<gene>
    <name evidence="2" type="ORF">GCM10016272_07080</name>
</gene>
<sequence length="212" mass="22494">MYNSDTPLQAELPTSKQLVKSTILAGIAAVVLLFTVVLPAEYGIDPTGIGSVLQLTEMGQVKQQLADEAAADAAGLLATDTMTSETPNIDGVTEQAMSATPADTAIASGEWRDETPFTLTPGEGIEIKMKMDSGAKTEYSWVVTGGEVNFDTHGDALGKAISYEKGRGVAADEGVLEAAFTGNHGWFWRNRGDSDVEVILRTRGDYSSIKTM</sequence>
<keyword evidence="3" id="KW-1185">Reference proteome</keyword>
<comment type="caution">
    <text evidence="2">The sequence shown here is derived from an EMBL/GenBank/DDBJ whole genome shotgun (WGS) entry which is preliminary data.</text>
</comment>
<dbReference type="EMBL" id="BMZR01000001">
    <property type="protein sequence ID" value="GHD28129.1"/>
    <property type="molecule type" value="Genomic_DNA"/>
</dbReference>
<organism evidence="2 3">
    <name type="scientific">Psychrobacter glaciei</name>
    <dbReference type="NCBI Taxonomy" id="619771"/>
    <lineage>
        <taxon>Bacteria</taxon>
        <taxon>Pseudomonadati</taxon>
        <taxon>Pseudomonadota</taxon>
        <taxon>Gammaproteobacteria</taxon>
        <taxon>Moraxellales</taxon>
        <taxon>Moraxellaceae</taxon>
        <taxon>Psychrobacter</taxon>
    </lineage>
</organism>
<keyword evidence="1" id="KW-0472">Membrane</keyword>
<dbReference type="Proteomes" id="UP000610203">
    <property type="component" value="Unassembled WGS sequence"/>
</dbReference>
<evidence type="ECO:0000256" key="1">
    <source>
        <dbReference type="SAM" id="Phobius"/>
    </source>
</evidence>
<proteinExistence type="predicted"/>
<protein>
    <recommendedName>
        <fullName evidence="4">Transmembrane anchor protein</fullName>
    </recommendedName>
</protein>
<reference evidence="3" key="1">
    <citation type="journal article" date="2019" name="Int. J. Syst. Evol. Microbiol.">
        <title>The Global Catalogue of Microorganisms (GCM) 10K type strain sequencing project: providing services to taxonomists for standard genome sequencing and annotation.</title>
        <authorList>
            <consortium name="The Broad Institute Genomics Platform"/>
            <consortium name="The Broad Institute Genome Sequencing Center for Infectious Disease"/>
            <person name="Wu L."/>
            <person name="Ma J."/>
        </authorList>
    </citation>
    <scope>NUCLEOTIDE SEQUENCE [LARGE SCALE GENOMIC DNA]</scope>
    <source>
        <strain evidence="3">KCTC 42280</strain>
    </source>
</reference>
<evidence type="ECO:0000313" key="3">
    <source>
        <dbReference type="Proteomes" id="UP000610203"/>
    </source>
</evidence>
<evidence type="ECO:0008006" key="4">
    <source>
        <dbReference type="Google" id="ProtNLM"/>
    </source>
</evidence>
<keyword evidence="1" id="KW-1133">Transmembrane helix</keyword>
<dbReference type="RefSeq" id="WP_189581738.1">
    <property type="nucleotide sequence ID" value="NZ_BMZR01000001.1"/>
</dbReference>
<feature type="transmembrane region" description="Helical" evidence="1">
    <location>
        <begin position="21"/>
        <end position="40"/>
    </location>
</feature>
<keyword evidence="1" id="KW-0812">Transmembrane</keyword>
<name>A0ABQ3GN74_9GAMM</name>
<evidence type="ECO:0000313" key="2">
    <source>
        <dbReference type="EMBL" id="GHD28129.1"/>
    </source>
</evidence>
<accession>A0ABQ3GN74</accession>